<dbReference type="AlphaFoldDB" id="A0A2I4C2X8"/>
<evidence type="ECO:0000313" key="23">
    <source>
        <dbReference type="RefSeq" id="XP_013874338.1"/>
    </source>
</evidence>
<dbReference type="InterPro" id="IPR036772">
    <property type="entry name" value="SRCR-like_dom_sf"/>
</dbReference>
<dbReference type="FunFam" id="3.10.250.10:FF:000007">
    <property type="entry name" value="Soluble scavenger receptor cysteine-rich domain-containing protein SSC5D"/>
    <property type="match status" value="3"/>
</dbReference>
<feature type="domain" description="SRCR" evidence="19">
    <location>
        <begin position="846"/>
        <end position="946"/>
    </location>
</feature>
<evidence type="ECO:0000256" key="17">
    <source>
        <dbReference type="SAM" id="Phobius"/>
    </source>
</evidence>
<dbReference type="OrthoDB" id="536948at2759"/>
<dbReference type="Gene3D" id="2.60.40.10">
    <property type="entry name" value="Immunoglobulins"/>
    <property type="match status" value="2"/>
</dbReference>
<dbReference type="InterPro" id="IPR001190">
    <property type="entry name" value="SRCR"/>
</dbReference>
<evidence type="ECO:0000256" key="11">
    <source>
        <dbReference type="ARBA" id="ARBA00023180"/>
    </source>
</evidence>
<keyword evidence="5 18" id="KW-0732">Signal</keyword>
<feature type="disulfide bond" evidence="15">
    <location>
        <begin position="271"/>
        <end position="332"/>
    </location>
</feature>
<dbReference type="InterPro" id="IPR013783">
    <property type="entry name" value="Ig-like_fold"/>
</dbReference>
<dbReference type="PROSITE" id="PS00420">
    <property type="entry name" value="SRCR_1"/>
    <property type="match status" value="1"/>
</dbReference>
<evidence type="ECO:0000256" key="1">
    <source>
        <dbReference type="ARBA" id="ARBA00004167"/>
    </source>
</evidence>
<dbReference type="FunFam" id="3.10.250.10:FF:000006">
    <property type="entry name" value="neurotrypsin isoform X2"/>
    <property type="match status" value="2"/>
</dbReference>
<feature type="disulfide bond" evidence="15">
    <location>
        <begin position="68"/>
        <end position="129"/>
    </location>
</feature>
<feature type="region of interest" description="Disordered" evidence="16">
    <location>
        <begin position="1211"/>
        <end position="1252"/>
    </location>
</feature>
<evidence type="ECO:0000256" key="18">
    <source>
        <dbReference type="SAM" id="SignalP"/>
    </source>
</evidence>
<feature type="disulfide bond" evidence="15">
    <location>
        <begin position="55"/>
        <end position="119"/>
    </location>
</feature>
<evidence type="ECO:0000256" key="2">
    <source>
        <dbReference type="ARBA" id="ARBA00004613"/>
    </source>
</evidence>
<dbReference type="Pfam" id="PF00530">
    <property type="entry name" value="SRCR"/>
    <property type="match status" value="9"/>
</dbReference>
<feature type="disulfide bond" evidence="15">
    <location>
        <begin position="473"/>
        <end position="534"/>
    </location>
</feature>
<feature type="chain" id="PRO_5014289943" description="Soluble scavenger receptor cysteine-rich domain-containing protein SSC5D" evidence="18">
    <location>
        <begin position="29"/>
        <end position="1271"/>
    </location>
</feature>
<protein>
    <recommendedName>
        <fullName evidence="14">Soluble scavenger receptor cysteine-rich domain-containing protein SSC5D</fullName>
    </recommendedName>
</protein>
<feature type="disulfide bond" evidence="15">
    <location>
        <begin position="768"/>
        <end position="832"/>
    </location>
</feature>
<dbReference type="InterPro" id="IPR007110">
    <property type="entry name" value="Ig-like_dom"/>
</dbReference>
<dbReference type="FunFam" id="3.10.250.10:FF:000016">
    <property type="entry name" value="Scavenger receptor cysteine-rich protein type 12"/>
    <property type="match status" value="3"/>
</dbReference>
<dbReference type="SUPFAM" id="SSF56487">
    <property type="entry name" value="SRCR-like"/>
    <property type="match status" value="9"/>
</dbReference>
<evidence type="ECO:0000313" key="22">
    <source>
        <dbReference type="RefSeq" id="XP_013874337.1"/>
    </source>
</evidence>
<dbReference type="GO" id="GO:0005615">
    <property type="term" value="C:extracellular space"/>
    <property type="evidence" value="ECO:0007669"/>
    <property type="project" value="TreeGrafter"/>
</dbReference>
<dbReference type="PRINTS" id="PR00258">
    <property type="entry name" value="SPERACTRCPTR"/>
</dbReference>
<keyword evidence="6" id="KW-0677">Repeat</keyword>
<feature type="compositionally biased region" description="Basic and acidic residues" evidence="16">
    <location>
        <begin position="1211"/>
        <end position="1236"/>
    </location>
</feature>
<comment type="function">
    <text evidence="12">Binds to extracellular matrix proteins. Binds to pathogen-associated molecular patterns (PAMPs) present on the cell walls of Gram-positive and Gram-negative bacteria and fungi, behaving as a pattern recognition receptor (PRR). Induces bacterial and fungal aggregation and subsequent inhibition of PAMP-induced cytokine release. Does not possess intrinsic bactericidal activity. May play a role in the innate defense and homeostasis of certain epithelial surfaces.</text>
</comment>
<dbReference type="GeneID" id="106524879"/>
<dbReference type="SMART" id="SM00202">
    <property type="entry name" value="SR"/>
    <property type="match status" value="9"/>
</dbReference>
<dbReference type="InterPro" id="IPR036179">
    <property type="entry name" value="Ig-like_dom_sf"/>
</dbReference>
<gene>
    <name evidence="22 23" type="primary">LOC106524879</name>
</gene>
<evidence type="ECO:0000259" key="19">
    <source>
        <dbReference type="PROSITE" id="PS50287"/>
    </source>
</evidence>
<accession>A0A2I4C2X8</accession>
<evidence type="ECO:0000256" key="10">
    <source>
        <dbReference type="ARBA" id="ARBA00023170"/>
    </source>
</evidence>
<feature type="domain" description="SRCR" evidence="19">
    <location>
        <begin position="743"/>
        <end position="843"/>
    </location>
</feature>
<evidence type="ECO:0000256" key="6">
    <source>
        <dbReference type="ARBA" id="ARBA00022737"/>
    </source>
</evidence>
<feature type="domain" description="SRCR" evidence="19">
    <location>
        <begin position="435"/>
        <end position="535"/>
    </location>
</feature>
<keyword evidence="11" id="KW-0325">Glycoprotein</keyword>
<dbReference type="PROSITE" id="PS50835">
    <property type="entry name" value="IG_LIKE"/>
    <property type="match status" value="1"/>
</dbReference>
<dbReference type="GO" id="GO:0004252">
    <property type="term" value="F:serine-type endopeptidase activity"/>
    <property type="evidence" value="ECO:0007669"/>
    <property type="project" value="TreeGrafter"/>
</dbReference>
<dbReference type="InterPro" id="IPR003599">
    <property type="entry name" value="Ig_sub"/>
</dbReference>
<evidence type="ECO:0000256" key="13">
    <source>
        <dbReference type="ARBA" id="ARBA00064153"/>
    </source>
</evidence>
<keyword evidence="21" id="KW-1185">Reference proteome</keyword>
<feature type="disulfide bond" evidence="15">
    <location>
        <begin position="99"/>
        <end position="109"/>
    </location>
</feature>
<feature type="domain" description="Ig-like" evidence="20">
    <location>
        <begin position="1051"/>
        <end position="1133"/>
    </location>
</feature>
<dbReference type="RefSeq" id="XP_013874337.1">
    <property type="nucleotide sequence ID" value="XM_014018883.1"/>
</dbReference>
<feature type="disulfide bond" evidence="15">
    <location>
        <begin position="504"/>
        <end position="514"/>
    </location>
</feature>
<evidence type="ECO:0000256" key="15">
    <source>
        <dbReference type="PROSITE-ProRule" id="PRU00196"/>
    </source>
</evidence>
<name>A0A2I4C2X8_AUSLI</name>
<dbReference type="PROSITE" id="PS50287">
    <property type="entry name" value="SRCR_2"/>
    <property type="match status" value="9"/>
</dbReference>
<feature type="domain" description="SRCR" evidence="19">
    <location>
        <begin position="233"/>
        <end position="333"/>
    </location>
</feature>
<comment type="caution">
    <text evidence="15">Lacks conserved residue(s) required for the propagation of feature annotation.</text>
</comment>
<feature type="domain" description="SRCR" evidence="19">
    <location>
        <begin position="638"/>
        <end position="738"/>
    </location>
</feature>
<evidence type="ECO:0000256" key="12">
    <source>
        <dbReference type="ARBA" id="ARBA00058074"/>
    </source>
</evidence>
<dbReference type="PANTHER" id="PTHR48071:SF15">
    <property type="entry name" value="SRCR DOMAIN-CONTAINING PROTEIN"/>
    <property type="match status" value="1"/>
</dbReference>
<keyword evidence="10" id="KW-0675">Receptor</keyword>
<evidence type="ECO:0000256" key="7">
    <source>
        <dbReference type="ARBA" id="ARBA00022989"/>
    </source>
</evidence>
<feature type="disulfide bond" evidence="15">
    <location>
        <begin position="915"/>
        <end position="925"/>
    </location>
</feature>
<feature type="disulfide bond" evidence="15">
    <location>
        <begin position="871"/>
        <end position="935"/>
    </location>
</feature>
<dbReference type="STRING" id="52670.A0A2I4C2X8"/>
<evidence type="ECO:0000259" key="20">
    <source>
        <dbReference type="PROSITE" id="PS50835"/>
    </source>
</evidence>
<feature type="disulfide bond" evidence="15">
    <location>
        <begin position="663"/>
        <end position="727"/>
    </location>
</feature>
<dbReference type="FunFam" id="3.10.250.10:FF:000032">
    <property type="entry name" value="Si:dkey-14d8.20"/>
    <property type="match status" value="1"/>
</dbReference>
<dbReference type="GO" id="GO:0031638">
    <property type="term" value="P:zymogen activation"/>
    <property type="evidence" value="ECO:0007669"/>
    <property type="project" value="TreeGrafter"/>
</dbReference>
<feature type="domain" description="SRCR" evidence="19">
    <location>
        <begin position="336"/>
        <end position="430"/>
    </location>
</feature>
<dbReference type="Gene3D" id="3.10.250.10">
    <property type="entry name" value="SRCR-like domain"/>
    <property type="match status" value="9"/>
</dbReference>
<evidence type="ECO:0000256" key="8">
    <source>
        <dbReference type="ARBA" id="ARBA00023136"/>
    </source>
</evidence>
<sequence length="1271" mass="138451">MSSLLEEKLHFALLFITGLMSLPLLTECDKIRLVGPSRCSGRVEIFHENSWGTVCDDHWSITNANVLCRELNCGTVMEAKKNAFFGEGKEEIWLDDVQCTGSETSILKCPHKRLGEHNCGHSEDAGVVCSDHVRVINGSNRCVGRVEVFHGGQWKRVCSSDWGKEAAEVVCREISCGSPVVHTEVQYFGEGQTLSGLKTTCVGNETSISECQLQDFKESCVDATISCMNNKPIRLINGTNRCSGRVEVYYEGQWGTICDDKWGMQEAEVTCREMNCGAALAVKYKAFYGRGHDQVWLDDIECIGHEKSLSDCPHKGFGEHDCDHSEDAGVMCSETLRLINGTDRCSGRVEIFRDGRWGKICNNNWGVKEALVVCKELGCGKPKKSQDVFSFGDSILQGFISRCPANVNSLSNCTLEEHAGRCDGASVACTGNPPIRLVNGTDRCSGRVEILHDGQWGTVCDDEWDMKDAQVVCRDMDCGTAKSTKTAGFFGSGQGSIWLDDVNCIGNETSLLHCRRPPFGENNCGHGEDAGVICSANLRLINSTDQCSGRIEIYHNEHWSPAFSVNFGTSEAAVVCREMNCGDPVKFSGSFAQSKDLRGLKMSCTGRESSVLQCTLRDYTRTSNDQVVDASVKCSGNVKLADGPHRCAGRVEFYDKGQWGTVCGESWDINDASVVCMQLDCGKAHKITTMSEYGRGTGQTWIEQIECNGRESTLSQCPQRPYVGRSCNTSSVAGVVCTGSLVARLANGKDECSGRVEVRHGETWQTVCDAGWTQSKAETVCKLLECGHALTTPGVAQFGQGNGSVVETSDSCFVNVTSLEQCSKTGFSASTCGHERDAAAVCAAQLRLVGGSGQCSGRVEVLYKGQWGTVCDDDWEMSNADVVCRQLGCGHAVLAPTSAHFGRGSGPIWLDNVVCKGQEAALTHCTHRGFGENNCGHGEDAGVICLGDLQKPQITFSPSAQVQWGEKVEITCTVATEHLGGTFVLKRIQGSFQMEKFSENEAATFVFPKADFSLNGSYFCEYKKKLPEQQAINYPQGNMAELSVIVKLEKPSISLTSGHSMVVYSPVKVSVTRGSAFSISCSVHSVYPEGVFYLTKSKKNMTVAKPSFGHTIFYVTYFEFPEIDLIDEGEYACIYGVNISSQTFCSLPSKSLYVSVIASSSSAVVAGVTCVLVLLLLLLAVGLWVLRKKWRGSGFIVQFSSKFQELRKTPDERSNGVVDEKERTNQLYEDELHSSDPKASNTSLDSEKVAEGVPEDLAGRVCYELEPLVDS</sequence>
<comment type="subunit">
    <text evidence="13">Interacts with LGALS1 and laminin.</text>
</comment>
<comment type="subcellular location">
    <subcellularLocation>
        <location evidence="1">Membrane</location>
        <topology evidence="1">Single-pass membrane protein</topology>
    </subcellularLocation>
    <subcellularLocation>
        <location evidence="2">Secreted</location>
    </subcellularLocation>
</comment>
<reference evidence="22 23" key="1">
    <citation type="submission" date="2025-04" db="UniProtKB">
        <authorList>
            <consortium name="RefSeq"/>
        </authorList>
    </citation>
    <scope>IDENTIFICATION</scope>
    <source>
        <strain evidence="22 23">Quisiro</strain>
        <tissue evidence="22 23">Liver</tissue>
    </source>
</reference>
<feature type="disulfide bond" evidence="15">
    <location>
        <begin position="884"/>
        <end position="945"/>
    </location>
</feature>
<organism evidence="21 22">
    <name type="scientific">Austrofundulus limnaeus</name>
    <name type="common">Annual killifish</name>
    <dbReference type="NCBI Taxonomy" id="52670"/>
    <lineage>
        <taxon>Eukaryota</taxon>
        <taxon>Metazoa</taxon>
        <taxon>Chordata</taxon>
        <taxon>Craniata</taxon>
        <taxon>Vertebrata</taxon>
        <taxon>Euteleostomi</taxon>
        <taxon>Actinopterygii</taxon>
        <taxon>Neopterygii</taxon>
        <taxon>Teleostei</taxon>
        <taxon>Neoteleostei</taxon>
        <taxon>Acanthomorphata</taxon>
        <taxon>Ovalentaria</taxon>
        <taxon>Atherinomorphae</taxon>
        <taxon>Cyprinodontiformes</taxon>
        <taxon>Rivulidae</taxon>
        <taxon>Austrofundulus</taxon>
    </lineage>
</organism>
<feature type="transmembrane region" description="Helical" evidence="17">
    <location>
        <begin position="1163"/>
        <end position="1186"/>
    </location>
</feature>
<feature type="domain" description="SRCR" evidence="19">
    <location>
        <begin position="133"/>
        <end position="228"/>
    </location>
</feature>
<feature type="disulfide bond" evidence="15">
    <location>
        <begin position="812"/>
        <end position="822"/>
    </location>
</feature>
<feature type="disulfide bond" evidence="15">
    <location>
        <begin position="707"/>
        <end position="717"/>
    </location>
</feature>
<dbReference type="SMART" id="SM00409">
    <property type="entry name" value="IG"/>
    <property type="match status" value="2"/>
</dbReference>
<keyword evidence="7 17" id="KW-1133">Transmembrane helix</keyword>
<evidence type="ECO:0000256" key="14">
    <source>
        <dbReference type="ARBA" id="ARBA00069168"/>
    </source>
</evidence>
<evidence type="ECO:0000256" key="16">
    <source>
        <dbReference type="SAM" id="MobiDB-lite"/>
    </source>
</evidence>
<feature type="signal peptide" evidence="18">
    <location>
        <begin position="1"/>
        <end position="28"/>
    </location>
</feature>
<keyword evidence="8 17" id="KW-0472">Membrane</keyword>
<dbReference type="GO" id="GO:0005886">
    <property type="term" value="C:plasma membrane"/>
    <property type="evidence" value="ECO:0007669"/>
    <property type="project" value="TreeGrafter"/>
</dbReference>
<feature type="domain" description="SRCR" evidence="19">
    <location>
        <begin position="538"/>
        <end position="635"/>
    </location>
</feature>
<feature type="disulfide bond" evidence="15">
    <location>
        <begin position="201"/>
        <end position="211"/>
    </location>
</feature>
<evidence type="ECO:0000256" key="5">
    <source>
        <dbReference type="ARBA" id="ARBA00022729"/>
    </source>
</evidence>
<evidence type="ECO:0000256" key="9">
    <source>
        <dbReference type="ARBA" id="ARBA00023157"/>
    </source>
</evidence>
<keyword evidence="4 17" id="KW-0812">Transmembrane</keyword>
<dbReference type="RefSeq" id="XP_013874338.1">
    <property type="nucleotide sequence ID" value="XM_014018884.1"/>
</dbReference>
<feature type="disulfide bond" evidence="15">
    <location>
        <begin position="258"/>
        <end position="322"/>
    </location>
</feature>
<feature type="domain" description="SRCR" evidence="19">
    <location>
        <begin position="31"/>
        <end position="130"/>
    </location>
</feature>
<proteinExistence type="predicted"/>
<evidence type="ECO:0000256" key="3">
    <source>
        <dbReference type="ARBA" id="ARBA00022525"/>
    </source>
</evidence>
<feature type="disulfide bond" evidence="15">
    <location>
        <begin position="676"/>
        <end position="737"/>
    </location>
</feature>
<feature type="disulfide bond" evidence="15">
    <location>
        <begin position="781"/>
        <end position="842"/>
    </location>
</feature>
<feature type="disulfide bond" evidence="15">
    <location>
        <begin position="403"/>
        <end position="413"/>
    </location>
</feature>
<keyword evidence="9 15" id="KW-1015">Disulfide bond</keyword>
<feature type="disulfide bond" evidence="15">
    <location>
        <begin position="302"/>
        <end position="312"/>
    </location>
</feature>
<dbReference type="KEGG" id="alim:106524879"/>
<evidence type="ECO:0000313" key="21">
    <source>
        <dbReference type="Proteomes" id="UP000192220"/>
    </source>
</evidence>
<dbReference type="PANTHER" id="PTHR48071">
    <property type="entry name" value="SRCR DOMAIN-CONTAINING PROTEIN"/>
    <property type="match status" value="1"/>
</dbReference>
<dbReference type="Proteomes" id="UP000192220">
    <property type="component" value="Unplaced"/>
</dbReference>
<evidence type="ECO:0000256" key="4">
    <source>
        <dbReference type="ARBA" id="ARBA00022692"/>
    </source>
</evidence>
<feature type="disulfide bond" evidence="15">
    <location>
        <begin position="604"/>
        <end position="614"/>
    </location>
</feature>
<dbReference type="SUPFAM" id="SSF48726">
    <property type="entry name" value="Immunoglobulin"/>
    <property type="match status" value="2"/>
</dbReference>
<keyword evidence="3" id="KW-0964">Secreted</keyword>
<feature type="disulfide bond" evidence="15">
    <location>
        <begin position="460"/>
        <end position="524"/>
    </location>
</feature>